<proteinExistence type="predicted"/>
<gene>
    <name evidence="2" type="ORF">SAMN02910280_1804</name>
</gene>
<accession>A0A1K1NBY0</accession>
<reference evidence="2 3" key="1">
    <citation type="submission" date="2016-11" db="EMBL/GenBank/DDBJ databases">
        <authorList>
            <person name="Jaros S."/>
            <person name="Januszkiewicz K."/>
            <person name="Wedrychowicz H."/>
        </authorList>
    </citation>
    <scope>NUCLEOTIDE SEQUENCE [LARGE SCALE GENOMIC DNA]</scope>
    <source>
        <strain evidence="2 3">YL228</strain>
    </source>
</reference>
<feature type="transmembrane region" description="Helical" evidence="1">
    <location>
        <begin position="44"/>
        <end position="66"/>
    </location>
</feature>
<dbReference type="Proteomes" id="UP000183461">
    <property type="component" value="Unassembled WGS sequence"/>
</dbReference>
<dbReference type="EMBL" id="FPIP01000004">
    <property type="protein sequence ID" value="SFW32777.1"/>
    <property type="molecule type" value="Genomic_DNA"/>
</dbReference>
<keyword evidence="1" id="KW-0812">Transmembrane</keyword>
<keyword evidence="1" id="KW-1133">Transmembrane helix</keyword>
<organism evidence="2 3">
    <name type="scientific">Ruminococcus flavefaciens</name>
    <dbReference type="NCBI Taxonomy" id="1265"/>
    <lineage>
        <taxon>Bacteria</taxon>
        <taxon>Bacillati</taxon>
        <taxon>Bacillota</taxon>
        <taxon>Clostridia</taxon>
        <taxon>Eubacteriales</taxon>
        <taxon>Oscillospiraceae</taxon>
        <taxon>Ruminococcus</taxon>
    </lineage>
</organism>
<dbReference type="RefSeq" id="WP_072300094.1">
    <property type="nucleotide sequence ID" value="NZ_FPIP01000004.1"/>
</dbReference>
<protein>
    <submittedName>
        <fullName evidence="2">Uncharacterized protein</fullName>
    </submittedName>
</protein>
<dbReference type="AlphaFoldDB" id="A0A1K1NBY0"/>
<evidence type="ECO:0000313" key="2">
    <source>
        <dbReference type="EMBL" id="SFW32777.1"/>
    </source>
</evidence>
<evidence type="ECO:0000256" key="1">
    <source>
        <dbReference type="SAM" id="Phobius"/>
    </source>
</evidence>
<evidence type="ECO:0000313" key="3">
    <source>
        <dbReference type="Proteomes" id="UP000183461"/>
    </source>
</evidence>
<name>A0A1K1NBY0_RUMFL</name>
<keyword evidence="1" id="KW-0472">Membrane</keyword>
<sequence>MSAKAFDALSKSSDVSSVPQTAQSQVNQDDEDRKKLLAIRKRNLIRFGSLAVLAFVVWLFATIAWFTANKQNSASGMGVSTQAYSFKLKSKGTIPMDAAYTAASEYKDGVPDDDNTPEYYYTGDNNEDVKWRMELSSGEQLQPGECGELTFWVVPDKADTSLDMKFSASMRGFTYQNDTWSESSNATALGYLDTHILYFTNRYPKTVNGKTLYSYSGLISPDFIKFTLTEDDPVTIYWVWPNTFKQMMYCDGDTALGGLNGIARANDTATLNAIKQYVSNNSARLFPSGTSDLATNVANCCGTATPEQMADSITVLDSAYNTADTVIGSAFQGALIELAAEPIAEHEITSP</sequence>